<keyword evidence="8" id="KW-0067">ATP-binding</keyword>
<evidence type="ECO:0000259" key="11">
    <source>
        <dbReference type="PROSITE" id="PS51643"/>
    </source>
</evidence>
<dbReference type="Pfam" id="PF18019">
    <property type="entry name" value="Cas3_HD"/>
    <property type="match status" value="1"/>
</dbReference>
<feature type="domain" description="HD Cas3-type" evidence="11">
    <location>
        <begin position="10"/>
        <end position="211"/>
    </location>
</feature>
<evidence type="ECO:0000256" key="3">
    <source>
        <dbReference type="ARBA" id="ARBA00022722"/>
    </source>
</evidence>
<organism evidence="12 13">
    <name type="scientific">Terrisporobacter mayombei</name>
    <dbReference type="NCBI Taxonomy" id="1541"/>
    <lineage>
        <taxon>Bacteria</taxon>
        <taxon>Bacillati</taxon>
        <taxon>Bacillota</taxon>
        <taxon>Clostridia</taxon>
        <taxon>Peptostreptococcales</taxon>
        <taxon>Peptostreptococcaceae</taxon>
        <taxon>Terrisporobacter</taxon>
    </lineage>
</organism>
<dbReference type="Pfam" id="PF04851">
    <property type="entry name" value="ResIII"/>
    <property type="match status" value="1"/>
</dbReference>
<evidence type="ECO:0000256" key="5">
    <source>
        <dbReference type="ARBA" id="ARBA00022741"/>
    </source>
</evidence>
<sequence>MRKLYSYKLESHSGVSLIQHLKFVGNRCYKLINNKNINFTYDKKTIKYIAKVMGYCHDLGKGTKYFQEYLKNSEEYLNNNSSDLKSHAHLSAIFAYFNLKDYDKNLAIIIYMAVVSHHGRLKNFKDYMYIEKLERKKLLKQYDVLDEEIKIICNELNLHCLSKEEFKDTIDEIEEEIDEYNDNLDENNDFEIYILVRYLFSILIYADKEHAIFRKENNIEYDLPVTLIDDYKLKKFGPPKEDNFREIVYKDVINNISKSDDRIMSITLPTGSGKTYACMSAALKLKDKINNDMKIIYCLPFTSVIDQNYKDYKSAIREIKQVDEVKSADILKHHYLSANNYKDEKLYYEGEEGRFLTHNWNSQIVVTTFIQLFNSLFSNRNSDLIKFNTLSNAVILLDEVQSIPYKYWKIINMLCKEIVNILNVYFIFITATQPLIFNKDEVKELASKSDYYFKQCKRTKMIHIQEKIDKDEFFQFVDNIINEKIDKNILITVNTVKLSQELFEYINDNKDDEDLRELIYLSTSIIPKTRLERIEKIKDKNTKSIVISTQMVEAGVDIDMDVVIRDIAPLDSINQSAGRSNREDRGEYLGEVYIVKIKNNNKLMSKYVYKDDILLQATENVLKGKEIIYEEDYKDISELYFKELNKNKSDTRSNELQNNIYELEFEEVSKLFKLIEDQNKVQLFIEVDENASQVWNKYLDYLKIEDNFEKKDKLESIKGDFYKYVISIFKNKCKENMENDMGFVSKYQLENAYDENFGYKTKEEASLIF</sequence>
<dbReference type="InterPro" id="IPR006935">
    <property type="entry name" value="Helicase/UvrB_N"/>
</dbReference>
<evidence type="ECO:0000256" key="6">
    <source>
        <dbReference type="ARBA" id="ARBA00022801"/>
    </source>
</evidence>
<dbReference type="Gene3D" id="1.10.3210.30">
    <property type="match status" value="1"/>
</dbReference>
<dbReference type="InterPro" id="IPR006474">
    <property type="entry name" value="Helicase_Cas3_CRISPR-ass_core"/>
</dbReference>
<dbReference type="RefSeq" id="WP_228104340.1">
    <property type="nucleotide sequence ID" value="NZ_CP101637.1"/>
</dbReference>
<accession>A0ABY9PWL2</accession>
<dbReference type="Gene3D" id="3.40.50.300">
    <property type="entry name" value="P-loop containing nucleotide triphosphate hydrolases"/>
    <property type="match status" value="2"/>
</dbReference>
<dbReference type="InterPro" id="IPR027417">
    <property type="entry name" value="P-loop_NTPase"/>
</dbReference>
<keyword evidence="6" id="KW-0378">Hydrolase</keyword>
<dbReference type="InterPro" id="IPR006483">
    <property type="entry name" value="CRISPR-assoc_Cas3_HD"/>
</dbReference>
<evidence type="ECO:0000256" key="2">
    <source>
        <dbReference type="ARBA" id="ARBA00009046"/>
    </source>
</evidence>
<proteinExistence type="inferred from homology"/>
<dbReference type="Proteomes" id="UP001235030">
    <property type="component" value="Chromosome"/>
</dbReference>
<evidence type="ECO:0000256" key="4">
    <source>
        <dbReference type="ARBA" id="ARBA00022723"/>
    </source>
</evidence>
<dbReference type="CDD" id="cd17930">
    <property type="entry name" value="DEXHc_cas3"/>
    <property type="match status" value="1"/>
</dbReference>
<evidence type="ECO:0000256" key="8">
    <source>
        <dbReference type="ARBA" id="ARBA00022840"/>
    </source>
</evidence>
<keyword evidence="3" id="KW-0540">Nuclease</keyword>
<feature type="coiled-coil region" evidence="10">
    <location>
        <begin position="163"/>
        <end position="190"/>
    </location>
</feature>
<gene>
    <name evidence="12" type="ORF">TEMA_03640</name>
</gene>
<dbReference type="EMBL" id="CP101637">
    <property type="protein sequence ID" value="WMT80075.1"/>
    <property type="molecule type" value="Genomic_DNA"/>
</dbReference>
<name>A0ABY9PWL2_9FIRM</name>
<dbReference type="PROSITE" id="PS51643">
    <property type="entry name" value="HD_CAS3"/>
    <property type="match status" value="1"/>
</dbReference>
<evidence type="ECO:0000256" key="9">
    <source>
        <dbReference type="ARBA" id="ARBA00023118"/>
    </source>
</evidence>
<comment type="similarity">
    <text evidence="2">In the central section; belongs to the CRISPR-associated helicase Cas3 family.</text>
</comment>
<reference evidence="12 13" key="1">
    <citation type="submission" date="2022-07" db="EMBL/GenBank/DDBJ databases">
        <title>Genome sequence of Terrisporobacter mayombei DSM6539.</title>
        <authorList>
            <person name="Boeer T."/>
            <person name="Bengelsdorf F.R."/>
            <person name="Daniel R."/>
            <person name="Poehlein A."/>
        </authorList>
    </citation>
    <scope>NUCLEOTIDE SEQUENCE [LARGE SCALE GENOMIC DNA]</scope>
    <source>
        <strain evidence="12 13">DSM 6539</strain>
    </source>
</reference>
<dbReference type="SMART" id="SM00487">
    <property type="entry name" value="DEXDc"/>
    <property type="match status" value="1"/>
</dbReference>
<keyword evidence="7" id="KW-0347">Helicase</keyword>
<dbReference type="InterPro" id="IPR054712">
    <property type="entry name" value="Cas3-like_dom"/>
</dbReference>
<evidence type="ECO:0000313" key="12">
    <source>
        <dbReference type="EMBL" id="WMT80075.1"/>
    </source>
</evidence>
<keyword evidence="4" id="KW-0479">Metal-binding</keyword>
<dbReference type="NCBIfam" id="TIGR01596">
    <property type="entry name" value="cas3_HD"/>
    <property type="match status" value="1"/>
</dbReference>
<dbReference type="Pfam" id="PF22590">
    <property type="entry name" value="Cas3-like_C_2"/>
    <property type="match status" value="1"/>
</dbReference>
<dbReference type="CDD" id="cd09641">
    <property type="entry name" value="Cas3''_I"/>
    <property type="match status" value="1"/>
</dbReference>
<evidence type="ECO:0000256" key="7">
    <source>
        <dbReference type="ARBA" id="ARBA00022806"/>
    </source>
</evidence>
<comment type="similarity">
    <text evidence="1">In the N-terminal section; belongs to the CRISPR-associated nuclease Cas3-HD family.</text>
</comment>
<keyword evidence="9" id="KW-0051">Antiviral defense</keyword>
<keyword evidence="5" id="KW-0547">Nucleotide-binding</keyword>
<dbReference type="SUPFAM" id="SSF52540">
    <property type="entry name" value="P-loop containing nucleoside triphosphate hydrolases"/>
    <property type="match status" value="1"/>
</dbReference>
<evidence type="ECO:0000256" key="10">
    <source>
        <dbReference type="SAM" id="Coils"/>
    </source>
</evidence>
<evidence type="ECO:0000256" key="1">
    <source>
        <dbReference type="ARBA" id="ARBA00006847"/>
    </source>
</evidence>
<dbReference type="NCBIfam" id="TIGR01587">
    <property type="entry name" value="cas3_core"/>
    <property type="match status" value="1"/>
</dbReference>
<keyword evidence="10" id="KW-0175">Coiled coil</keyword>
<protein>
    <recommendedName>
        <fullName evidence="11">HD Cas3-type domain-containing protein</fullName>
    </recommendedName>
</protein>
<keyword evidence="13" id="KW-1185">Reference proteome</keyword>
<dbReference type="InterPro" id="IPR014001">
    <property type="entry name" value="Helicase_ATP-bd"/>
</dbReference>
<evidence type="ECO:0000313" key="13">
    <source>
        <dbReference type="Proteomes" id="UP001235030"/>
    </source>
</evidence>
<dbReference type="InterPro" id="IPR038257">
    <property type="entry name" value="CRISPR-assoc_Cas3_HD_sf"/>
</dbReference>